<protein>
    <recommendedName>
        <fullName evidence="6">Non-ribosomal peptide synthetase</fullName>
    </recommendedName>
</protein>
<keyword evidence="1" id="KW-0677">Repeat</keyword>
<organism evidence="4 5">
    <name type="scientific">Paenibacillus borealis</name>
    <dbReference type="NCBI Taxonomy" id="160799"/>
    <lineage>
        <taxon>Bacteria</taxon>
        <taxon>Bacillati</taxon>
        <taxon>Bacillota</taxon>
        <taxon>Bacilli</taxon>
        <taxon>Bacillales</taxon>
        <taxon>Paenibacillaceae</taxon>
        <taxon>Paenibacillus</taxon>
    </lineage>
</organism>
<dbReference type="EMBL" id="MPTB01000114">
    <property type="protein sequence ID" value="OMD34687.1"/>
    <property type="molecule type" value="Genomic_DNA"/>
</dbReference>
<feature type="domain" description="Condensation" evidence="3">
    <location>
        <begin position="15"/>
        <end position="464"/>
    </location>
</feature>
<name>A0ABX3GQB8_PAEBO</name>
<comment type="caution">
    <text evidence="4">The sequence shown here is derived from an EMBL/GenBank/DDBJ whole genome shotgun (WGS) entry which is preliminary data.</text>
</comment>
<dbReference type="InterPro" id="IPR001242">
    <property type="entry name" value="Condensation_dom"/>
</dbReference>
<proteinExistence type="predicted"/>
<evidence type="ECO:0000313" key="4">
    <source>
        <dbReference type="EMBL" id="OMD34687.1"/>
    </source>
</evidence>
<dbReference type="Proteomes" id="UP000187412">
    <property type="component" value="Unassembled WGS sequence"/>
</dbReference>
<dbReference type="InterPro" id="IPR020459">
    <property type="entry name" value="AMP-binding"/>
</dbReference>
<evidence type="ECO:0008006" key="6">
    <source>
        <dbReference type="Google" id="ProtNLM"/>
    </source>
</evidence>
<keyword evidence="5" id="KW-1185">Reference proteome</keyword>
<dbReference type="SUPFAM" id="SSF52777">
    <property type="entry name" value="CoA-dependent acyltransferases"/>
    <property type="match status" value="2"/>
</dbReference>
<accession>A0ABX3GQB8</accession>
<evidence type="ECO:0000313" key="5">
    <source>
        <dbReference type="Proteomes" id="UP000187412"/>
    </source>
</evidence>
<sequence length="805" mass="91997">MEDSEQAKHLPEDYEDVYPLSKIQQSMVFYSRLRPEEPIYHDQFLHHLRIVSADRFAEALQRLSDRHPILRTTFDLTHFEEEVQLVHARIVPELSVEDVSSFSREEQERVIRAHIEQDQRNLFRFDGKVLWRVRLFRMNTQHDYCMVFTFHHAILDGWSVASFQQEFAGIYQQLLQGEPAEVKPLDSNYKDYVAINRFRESDEESRQYWIRELAGYTRNKLPFNYAGKKRDRGAASKIYRRPLSSTLLGALKRQAKRYGCTVKELCLSAHVYLLGILTTEEEIVTGVVSHDRPAIEDADKVLGCFLNTVPIRMGLAREVSKRELVNRTKRQLGQMKAHELFLADIAQAIGEVSSPSVNPIFDTLFNYTDFHVLEEMGPGQELASEMAALSLEANEMTNTWFDLEVSQYFNRLNMQIKYAPAYFEDQEIETAFVWYERILEALCDEETDILSVERLMATAERQAIVYEWNRTDMPYAAEKTLHQLFEEQAARTPGRTALNWNGQPLTYRELDERSNRLARRLRAQGVKLNDHVGLMTGRGFEMIVGMLAILKAGAAYVPMDPDYPQSRIAHMISHAGVSVVVVDQAYAEAPALFVDSRDPSLIEHSSEALRLAKDSHELAYIIYTSGSTGEPKGVMIEHHSAVNLVSWVNQECGVHEEDRLLFITSMCFDLSVYDIFGPLAAGAQIVIASREQVQDPKQMQQLLEEEAITIWDSVPTTLNHVLYGLEEQEEGISQKALRLALVSGDWIPVDLAERAKAYFPNVQVIGLGGATEATVWSNYYPIQEVTADQTGIPYGKPLANNTFYI</sequence>
<evidence type="ECO:0000259" key="3">
    <source>
        <dbReference type="Pfam" id="PF00668"/>
    </source>
</evidence>
<dbReference type="Gene3D" id="3.30.559.30">
    <property type="entry name" value="Nonribosomal peptide synthetase, condensation domain"/>
    <property type="match status" value="1"/>
</dbReference>
<dbReference type="InterPro" id="IPR023213">
    <property type="entry name" value="CAT-like_dom_sf"/>
</dbReference>
<dbReference type="PRINTS" id="PR00154">
    <property type="entry name" value="AMPBINDING"/>
</dbReference>
<dbReference type="Pfam" id="PF00501">
    <property type="entry name" value="AMP-binding"/>
    <property type="match status" value="1"/>
</dbReference>
<reference evidence="4 5" key="1">
    <citation type="submission" date="2016-10" db="EMBL/GenBank/DDBJ databases">
        <title>Paenibacillus species isolates.</title>
        <authorList>
            <person name="Beno S.M."/>
        </authorList>
    </citation>
    <scope>NUCLEOTIDE SEQUENCE [LARGE SCALE GENOMIC DNA]</scope>
    <source>
        <strain evidence="4 5">FSL H7-0744</strain>
    </source>
</reference>
<dbReference type="Pfam" id="PF00668">
    <property type="entry name" value="Condensation"/>
    <property type="match status" value="1"/>
</dbReference>
<dbReference type="Gene3D" id="3.40.50.980">
    <property type="match status" value="2"/>
</dbReference>
<dbReference type="Gene3D" id="3.30.559.10">
    <property type="entry name" value="Chloramphenicol acetyltransferase-like domain"/>
    <property type="match status" value="1"/>
</dbReference>
<dbReference type="PROSITE" id="PS00455">
    <property type="entry name" value="AMP_BINDING"/>
    <property type="match status" value="1"/>
</dbReference>
<dbReference type="InterPro" id="IPR020845">
    <property type="entry name" value="AMP-binding_CS"/>
</dbReference>
<dbReference type="InterPro" id="IPR000873">
    <property type="entry name" value="AMP-dep_synth/lig_dom"/>
</dbReference>
<feature type="domain" description="AMP-dependent synthetase/ligase" evidence="2">
    <location>
        <begin position="485"/>
        <end position="805"/>
    </location>
</feature>
<feature type="non-terminal residue" evidence="4">
    <location>
        <position position="805"/>
    </location>
</feature>
<dbReference type="PANTHER" id="PTHR45527:SF1">
    <property type="entry name" value="FATTY ACID SYNTHASE"/>
    <property type="match status" value="1"/>
</dbReference>
<dbReference type="SUPFAM" id="SSF56801">
    <property type="entry name" value="Acetyl-CoA synthetase-like"/>
    <property type="match status" value="1"/>
</dbReference>
<dbReference type="PANTHER" id="PTHR45527">
    <property type="entry name" value="NONRIBOSOMAL PEPTIDE SYNTHETASE"/>
    <property type="match status" value="1"/>
</dbReference>
<evidence type="ECO:0000256" key="1">
    <source>
        <dbReference type="ARBA" id="ARBA00022737"/>
    </source>
</evidence>
<evidence type="ECO:0000259" key="2">
    <source>
        <dbReference type="Pfam" id="PF00501"/>
    </source>
</evidence>
<gene>
    <name evidence="4" type="ORF">BSK56_33485</name>
</gene>